<dbReference type="AlphaFoldDB" id="A0A0R1MWG1"/>
<dbReference type="Proteomes" id="UP000051330">
    <property type="component" value="Unassembled WGS sequence"/>
</dbReference>
<dbReference type="STRING" id="1423792.FD09_GL002893"/>
<accession>A0A0R1MWG1</accession>
<proteinExistence type="predicted"/>
<dbReference type="PATRIC" id="fig|1423792.3.peg.2966"/>
<sequence length="149" mass="16827">MGSANDAIDAAAKLIDQYHTHDPFKIAKDIGVAVRWQYLGDTIMGYSLHSHRIPNIVLNKQNSDLTNIAVCGHELGHCVLHKGFNTNFFSRIGAEPMVGDTEYQANCFMFELIFGDKKVSPMNYNAVLDHYDLPHWMWQYFALVAPAQP</sequence>
<dbReference type="InterPro" id="IPR010359">
    <property type="entry name" value="IrrE_HExxH"/>
</dbReference>
<evidence type="ECO:0000313" key="2">
    <source>
        <dbReference type="EMBL" id="KRL12574.1"/>
    </source>
</evidence>
<name>A0A0R1MWG1_9LACO</name>
<evidence type="ECO:0000259" key="1">
    <source>
        <dbReference type="Pfam" id="PF06114"/>
    </source>
</evidence>
<gene>
    <name evidence="2" type="ORF">FD09_GL002893</name>
</gene>
<dbReference type="EMBL" id="AZEC01000007">
    <property type="protein sequence ID" value="KRL12574.1"/>
    <property type="molecule type" value="Genomic_DNA"/>
</dbReference>
<comment type="caution">
    <text evidence="2">The sequence shown here is derived from an EMBL/GenBank/DDBJ whole genome shotgun (WGS) entry which is preliminary data.</text>
</comment>
<keyword evidence="3" id="KW-1185">Reference proteome</keyword>
<dbReference type="OrthoDB" id="9816277at2"/>
<feature type="domain" description="IrrE N-terminal-like" evidence="1">
    <location>
        <begin position="46"/>
        <end position="132"/>
    </location>
</feature>
<reference evidence="2 3" key="1">
    <citation type="journal article" date="2015" name="Genome Announc.">
        <title>Expanding the biotechnology potential of lactobacilli through comparative genomics of 213 strains and associated genera.</title>
        <authorList>
            <person name="Sun Z."/>
            <person name="Harris H.M."/>
            <person name="McCann A."/>
            <person name="Guo C."/>
            <person name="Argimon S."/>
            <person name="Zhang W."/>
            <person name="Yang X."/>
            <person name="Jeffery I.B."/>
            <person name="Cooney J.C."/>
            <person name="Kagawa T.F."/>
            <person name="Liu W."/>
            <person name="Song Y."/>
            <person name="Salvetti E."/>
            <person name="Wrobel A."/>
            <person name="Rasinkangas P."/>
            <person name="Parkhill J."/>
            <person name="Rea M.C."/>
            <person name="O'Sullivan O."/>
            <person name="Ritari J."/>
            <person name="Douillard F.P."/>
            <person name="Paul Ross R."/>
            <person name="Yang R."/>
            <person name="Briner A.E."/>
            <person name="Felis G.E."/>
            <person name="de Vos W.M."/>
            <person name="Barrangou R."/>
            <person name="Klaenhammer T.R."/>
            <person name="Caufield P.W."/>
            <person name="Cui Y."/>
            <person name="Zhang H."/>
            <person name="O'Toole P.W."/>
        </authorList>
    </citation>
    <scope>NUCLEOTIDE SEQUENCE [LARGE SCALE GENOMIC DNA]</scope>
    <source>
        <strain evidence="2 3">DSM 12744</strain>
    </source>
</reference>
<protein>
    <recommendedName>
        <fullName evidence="1">IrrE N-terminal-like domain-containing protein</fullName>
    </recommendedName>
</protein>
<dbReference type="Gene3D" id="1.10.10.2910">
    <property type="match status" value="1"/>
</dbReference>
<dbReference type="Pfam" id="PF06114">
    <property type="entry name" value="Peptidase_M78"/>
    <property type="match status" value="1"/>
</dbReference>
<evidence type="ECO:0000313" key="3">
    <source>
        <dbReference type="Proteomes" id="UP000051330"/>
    </source>
</evidence>
<organism evidence="2 3">
    <name type="scientific">Schleiferilactobacillus perolens DSM 12744</name>
    <dbReference type="NCBI Taxonomy" id="1423792"/>
    <lineage>
        <taxon>Bacteria</taxon>
        <taxon>Bacillati</taxon>
        <taxon>Bacillota</taxon>
        <taxon>Bacilli</taxon>
        <taxon>Lactobacillales</taxon>
        <taxon>Lactobacillaceae</taxon>
        <taxon>Schleiferilactobacillus</taxon>
    </lineage>
</organism>
<dbReference type="RefSeq" id="WP_157053750.1">
    <property type="nucleotide sequence ID" value="NZ_AZEC01000007.1"/>
</dbReference>